<dbReference type="EMBL" id="JBDPGJ010000003">
    <property type="protein sequence ID" value="MEX0406610.1"/>
    <property type="molecule type" value="Genomic_DNA"/>
</dbReference>
<dbReference type="InterPro" id="IPR051533">
    <property type="entry name" value="WaaL-like"/>
</dbReference>
<organism evidence="7 8">
    <name type="scientific">Aquibium pacificus</name>
    <dbReference type="NCBI Taxonomy" id="3153579"/>
    <lineage>
        <taxon>Bacteria</taxon>
        <taxon>Pseudomonadati</taxon>
        <taxon>Pseudomonadota</taxon>
        <taxon>Alphaproteobacteria</taxon>
        <taxon>Hyphomicrobiales</taxon>
        <taxon>Phyllobacteriaceae</taxon>
        <taxon>Aquibium</taxon>
    </lineage>
</organism>
<accession>A0ABV3SM10</accession>
<evidence type="ECO:0000313" key="8">
    <source>
        <dbReference type="Proteomes" id="UP001556692"/>
    </source>
</evidence>
<keyword evidence="2 5" id="KW-0812">Transmembrane</keyword>
<dbReference type="Pfam" id="PF04932">
    <property type="entry name" value="Wzy_C"/>
    <property type="match status" value="1"/>
</dbReference>
<dbReference type="RefSeq" id="WP_367954504.1">
    <property type="nucleotide sequence ID" value="NZ_JBDPGJ010000003.1"/>
</dbReference>
<feature type="transmembrane region" description="Helical" evidence="5">
    <location>
        <begin position="176"/>
        <end position="194"/>
    </location>
</feature>
<feature type="transmembrane region" description="Helical" evidence="5">
    <location>
        <begin position="155"/>
        <end position="171"/>
    </location>
</feature>
<gene>
    <name evidence="7" type="ORF">ABGN05_13110</name>
</gene>
<keyword evidence="7" id="KW-0436">Ligase</keyword>
<keyword evidence="8" id="KW-1185">Reference proteome</keyword>
<evidence type="ECO:0000256" key="5">
    <source>
        <dbReference type="SAM" id="Phobius"/>
    </source>
</evidence>
<feature type="transmembrane region" description="Helical" evidence="5">
    <location>
        <begin position="200"/>
        <end position="217"/>
    </location>
</feature>
<feature type="transmembrane region" description="Helical" evidence="5">
    <location>
        <begin position="314"/>
        <end position="336"/>
    </location>
</feature>
<name>A0ABV3SM10_9HYPH</name>
<evidence type="ECO:0000256" key="4">
    <source>
        <dbReference type="ARBA" id="ARBA00023136"/>
    </source>
</evidence>
<comment type="subcellular location">
    <subcellularLocation>
        <location evidence="1">Membrane</location>
        <topology evidence="1">Multi-pass membrane protein</topology>
    </subcellularLocation>
</comment>
<dbReference type="InterPro" id="IPR007016">
    <property type="entry name" value="O-antigen_ligase-rel_domated"/>
</dbReference>
<feature type="transmembrane region" description="Helical" evidence="5">
    <location>
        <begin position="113"/>
        <end position="135"/>
    </location>
</feature>
<keyword evidence="4 5" id="KW-0472">Membrane</keyword>
<feature type="transmembrane region" description="Helical" evidence="5">
    <location>
        <begin position="61"/>
        <end position="81"/>
    </location>
</feature>
<feature type="transmembrane region" description="Helical" evidence="5">
    <location>
        <begin position="15"/>
        <end position="40"/>
    </location>
</feature>
<evidence type="ECO:0000259" key="6">
    <source>
        <dbReference type="Pfam" id="PF04932"/>
    </source>
</evidence>
<feature type="transmembrane region" description="Helical" evidence="5">
    <location>
        <begin position="87"/>
        <end position="106"/>
    </location>
</feature>
<keyword evidence="3 5" id="KW-1133">Transmembrane helix</keyword>
<sequence>MNPSLPPALDRNNKLFTAAVMGGGGVIGSGISILVGGAVYANLYHAMRGRLSFTKDRDVRAITMAFAFFYLVEAFSSLIHYSHLKSLWPLVQNVPFLAFPLIYARLEISRRAAIATALEAGFVIGAFAGFIYAAVEVFWMGAVRAEGLAGNQGPFALVNTVIYGGCIIVALRNGGTVGLASLVAAVLAAGSILMSGTRSLWPIILIAPVVLAFLYPAEMRRLFSPRRAAIAGALALVIGVLAYPLAEARIDNFLSDYDRVFAEGDLDNSLGTRLRVWETGYRLILERPLLGHGPDAADELIGGYTHFHNFVMNAWVMSGIFGVVAVLGILVVPVIVLARRPGGDLRKFGFALSLLLSTSYLVSGTVGIMFGHDILDALFVYGTIVAAFLACGEDRPAGSEAGSISPEIGARET</sequence>
<comment type="caution">
    <text evidence="7">The sequence shown here is derived from an EMBL/GenBank/DDBJ whole genome shotgun (WGS) entry which is preliminary data.</text>
</comment>
<feature type="transmembrane region" description="Helical" evidence="5">
    <location>
        <begin position="348"/>
        <end position="368"/>
    </location>
</feature>
<reference evidence="7 8" key="1">
    <citation type="submission" date="2024-05" db="EMBL/GenBank/DDBJ databases">
        <authorList>
            <person name="Jiang F."/>
        </authorList>
    </citation>
    <scope>NUCLEOTIDE SEQUENCE [LARGE SCALE GENOMIC DNA]</scope>
    <source>
        <strain evidence="7 8">LZ166</strain>
    </source>
</reference>
<dbReference type="PANTHER" id="PTHR37422">
    <property type="entry name" value="TEICHURONIC ACID BIOSYNTHESIS PROTEIN TUAE"/>
    <property type="match status" value="1"/>
</dbReference>
<feature type="transmembrane region" description="Helical" evidence="5">
    <location>
        <begin position="374"/>
        <end position="391"/>
    </location>
</feature>
<evidence type="ECO:0000313" key="7">
    <source>
        <dbReference type="EMBL" id="MEX0406610.1"/>
    </source>
</evidence>
<evidence type="ECO:0000256" key="1">
    <source>
        <dbReference type="ARBA" id="ARBA00004141"/>
    </source>
</evidence>
<evidence type="ECO:0000256" key="2">
    <source>
        <dbReference type="ARBA" id="ARBA00022692"/>
    </source>
</evidence>
<protein>
    <submittedName>
        <fullName evidence="7">O-antigen ligase family protein</fullName>
    </submittedName>
</protein>
<proteinExistence type="predicted"/>
<feature type="domain" description="O-antigen ligase-related" evidence="6">
    <location>
        <begin position="184"/>
        <end position="326"/>
    </location>
</feature>
<dbReference type="Proteomes" id="UP001556692">
    <property type="component" value="Unassembled WGS sequence"/>
</dbReference>
<feature type="transmembrane region" description="Helical" evidence="5">
    <location>
        <begin position="229"/>
        <end position="246"/>
    </location>
</feature>
<evidence type="ECO:0000256" key="3">
    <source>
        <dbReference type="ARBA" id="ARBA00022989"/>
    </source>
</evidence>
<dbReference type="PANTHER" id="PTHR37422:SF17">
    <property type="entry name" value="O-ANTIGEN LIGASE"/>
    <property type="match status" value="1"/>
</dbReference>
<dbReference type="GO" id="GO:0016874">
    <property type="term" value="F:ligase activity"/>
    <property type="evidence" value="ECO:0007669"/>
    <property type="project" value="UniProtKB-KW"/>
</dbReference>